<evidence type="ECO:0000256" key="2">
    <source>
        <dbReference type="ARBA" id="ARBA00022448"/>
    </source>
</evidence>
<dbReference type="PROSITE" id="PS50928">
    <property type="entry name" value="ABC_TM1"/>
    <property type="match status" value="1"/>
</dbReference>
<organism evidence="10 11">
    <name type="scientific">Catenulispora acidiphila (strain DSM 44928 / JCM 14897 / NBRC 102108 / NRRL B-24433 / ID139908)</name>
    <dbReference type="NCBI Taxonomy" id="479433"/>
    <lineage>
        <taxon>Bacteria</taxon>
        <taxon>Bacillati</taxon>
        <taxon>Actinomycetota</taxon>
        <taxon>Actinomycetes</taxon>
        <taxon>Catenulisporales</taxon>
        <taxon>Catenulisporaceae</taxon>
        <taxon>Catenulispora</taxon>
    </lineage>
</organism>
<comment type="similarity">
    <text evidence="7">Belongs to the binding-protein-dependent transport system permease family.</text>
</comment>
<comment type="subcellular location">
    <subcellularLocation>
        <location evidence="1 7">Cell membrane</location>
        <topology evidence="1 7">Multi-pass membrane protein</topology>
    </subcellularLocation>
</comment>
<protein>
    <submittedName>
        <fullName evidence="10">Binding-protein-dependent transport systems inner membrane component</fullName>
    </submittedName>
</protein>
<dbReference type="OrthoDB" id="2063054at2"/>
<evidence type="ECO:0000259" key="9">
    <source>
        <dbReference type="PROSITE" id="PS50928"/>
    </source>
</evidence>
<dbReference type="STRING" id="479433.Caci_5332"/>
<dbReference type="CDD" id="cd06261">
    <property type="entry name" value="TM_PBP2"/>
    <property type="match status" value="1"/>
</dbReference>
<evidence type="ECO:0000256" key="3">
    <source>
        <dbReference type="ARBA" id="ARBA00022475"/>
    </source>
</evidence>
<keyword evidence="11" id="KW-1185">Reference proteome</keyword>
<reference evidence="10 11" key="1">
    <citation type="journal article" date="2009" name="Stand. Genomic Sci.">
        <title>Complete genome sequence of Catenulispora acidiphila type strain (ID 139908).</title>
        <authorList>
            <person name="Copeland A."/>
            <person name="Lapidus A."/>
            <person name="Glavina Del Rio T."/>
            <person name="Nolan M."/>
            <person name="Lucas S."/>
            <person name="Chen F."/>
            <person name="Tice H."/>
            <person name="Cheng J.F."/>
            <person name="Bruce D."/>
            <person name="Goodwin L."/>
            <person name="Pitluck S."/>
            <person name="Mikhailova N."/>
            <person name="Pati A."/>
            <person name="Ivanova N."/>
            <person name="Mavromatis K."/>
            <person name="Chen A."/>
            <person name="Palaniappan K."/>
            <person name="Chain P."/>
            <person name="Land M."/>
            <person name="Hauser L."/>
            <person name="Chang Y.J."/>
            <person name="Jeffries C.D."/>
            <person name="Chertkov O."/>
            <person name="Brettin T."/>
            <person name="Detter J.C."/>
            <person name="Han C."/>
            <person name="Ali Z."/>
            <person name="Tindall B.J."/>
            <person name="Goker M."/>
            <person name="Bristow J."/>
            <person name="Eisen J.A."/>
            <person name="Markowitz V."/>
            <person name="Hugenholtz P."/>
            <person name="Kyrpides N.C."/>
            <person name="Klenk H.P."/>
        </authorList>
    </citation>
    <scope>NUCLEOTIDE SEQUENCE [LARGE SCALE GENOMIC DNA]</scope>
    <source>
        <strain evidence="11">DSM 44928 / JCM 14897 / NBRC 102108 / NRRL B-24433 / ID139908</strain>
    </source>
</reference>
<name>C7Q824_CATAD</name>
<dbReference type="HOGENOM" id="CLU_016047_1_1_11"/>
<feature type="transmembrane region" description="Helical" evidence="7">
    <location>
        <begin position="263"/>
        <end position="282"/>
    </location>
</feature>
<keyword evidence="6 7" id="KW-0472">Membrane</keyword>
<feature type="region of interest" description="Disordered" evidence="8">
    <location>
        <begin position="1"/>
        <end position="25"/>
    </location>
</feature>
<dbReference type="RefSeq" id="WP_015793920.1">
    <property type="nucleotide sequence ID" value="NC_013131.1"/>
</dbReference>
<evidence type="ECO:0000256" key="5">
    <source>
        <dbReference type="ARBA" id="ARBA00022989"/>
    </source>
</evidence>
<dbReference type="GO" id="GO:0055085">
    <property type="term" value="P:transmembrane transport"/>
    <property type="evidence" value="ECO:0007669"/>
    <property type="project" value="InterPro"/>
</dbReference>
<dbReference type="PANTHER" id="PTHR43744">
    <property type="entry name" value="ABC TRANSPORTER PERMEASE PROTEIN MG189-RELATED-RELATED"/>
    <property type="match status" value="1"/>
</dbReference>
<evidence type="ECO:0000256" key="1">
    <source>
        <dbReference type="ARBA" id="ARBA00004651"/>
    </source>
</evidence>
<dbReference type="eggNOG" id="COG0395">
    <property type="taxonomic scope" value="Bacteria"/>
</dbReference>
<keyword evidence="3" id="KW-1003">Cell membrane</keyword>
<feature type="transmembrane region" description="Helical" evidence="7">
    <location>
        <begin position="93"/>
        <end position="116"/>
    </location>
</feature>
<feature type="transmembrane region" description="Helical" evidence="7">
    <location>
        <begin position="33"/>
        <end position="51"/>
    </location>
</feature>
<keyword evidence="2 7" id="KW-0813">Transport</keyword>
<dbReference type="Gene3D" id="1.10.3720.10">
    <property type="entry name" value="MetI-like"/>
    <property type="match status" value="1"/>
</dbReference>
<dbReference type="Proteomes" id="UP000000851">
    <property type="component" value="Chromosome"/>
</dbReference>
<evidence type="ECO:0000256" key="8">
    <source>
        <dbReference type="SAM" id="MobiDB-lite"/>
    </source>
</evidence>
<dbReference type="PANTHER" id="PTHR43744:SF12">
    <property type="entry name" value="ABC TRANSPORTER PERMEASE PROTEIN MG189-RELATED"/>
    <property type="match status" value="1"/>
</dbReference>
<dbReference type="InterPro" id="IPR000515">
    <property type="entry name" value="MetI-like"/>
</dbReference>
<dbReference type="GO" id="GO:0005886">
    <property type="term" value="C:plasma membrane"/>
    <property type="evidence" value="ECO:0007669"/>
    <property type="project" value="UniProtKB-SubCell"/>
</dbReference>
<accession>C7Q824</accession>
<evidence type="ECO:0000256" key="4">
    <source>
        <dbReference type="ARBA" id="ARBA00022692"/>
    </source>
</evidence>
<dbReference type="EMBL" id="CP001700">
    <property type="protein sequence ID" value="ACU74191.1"/>
    <property type="molecule type" value="Genomic_DNA"/>
</dbReference>
<sequence length="297" mass="32078">MATVIPTAPRRAKRRDRKSGVNQAGKQMHGSKLTYVILAVVVLISIFPFYWTILAASTSNTEINKVPPNWLPGGNLFKNFHAALNNVDMGKALVNSLIVSGCVAAGTVMFSTLAGFAFAKLRFRFRSVLLGLTIGTMMVPYQLGIVPLFLLMTKLGWSDHLQSVIFPTLVSAFGVFFMRQYLLNALPDELVEAGRVDGASSLRIFLSVVVPIARPAMAVLGMLTFMASWNDFFWPIVVLTSDNPTVQVAIDNLGSGYVPDESIIMAGTLLGTLPVLAVFIVLGRQIVGGIMQGAVKG</sequence>
<evidence type="ECO:0000313" key="10">
    <source>
        <dbReference type="EMBL" id="ACU74191.1"/>
    </source>
</evidence>
<dbReference type="KEGG" id="cai:Caci_5332"/>
<proteinExistence type="inferred from homology"/>
<keyword evidence="4 7" id="KW-0812">Transmembrane</keyword>
<dbReference type="SUPFAM" id="SSF161098">
    <property type="entry name" value="MetI-like"/>
    <property type="match status" value="1"/>
</dbReference>
<keyword evidence="5 7" id="KW-1133">Transmembrane helix</keyword>
<evidence type="ECO:0000313" key="11">
    <source>
        <dbReference type="Proteomes" id="UP000000851"/>
    </source>
</evidence>
<dbReference type="Pfam" id="PF00528">
    <property type="entry name" value="BPD_transp_1"/>
    <property type="match status" value="1"/>
</dbReference>
<feature type="transmembrane region" description="Helical" evidence="7">
    <location>
        <begin position="128"/>
        <end position="152"/>
    </location>
</feature>
<dbReference type="InterPro" id="IPR035906">
    <property type="entry name" value="MetI-like_sf"/>
</dbReference>
<feature type="domain" description="ABC transmembrane type-1" evidence="9">
    <location>
        <begin position="93"/>
        <end position="282"/>
    </location>
</feature>
<evidence type="ECO:0000256" key="7">
    <source>
        <dbReference type="RuleBase" id="RU363032"/>
    </source>
</evidence>
<feature type="transmembrane region" description="Helical" evidence="7">
    <location>
        <begin position="204"/>
        <end position="229"/>
    </location>
</feature>
<evidence type="ECO:0000256" key="6">
    <source>
        <dbReference type="ARBA" id="ARBA00023136"/>
    </source>
</evidence>
<dbReference type="InParanoid" id="C7Q824"/>
<feature type="transmembrane region" description="Helical" evidence="7">
    <location>
        <begin position="164"/>
        <end position="183"/>
    </location>
</feature>
<gene>
    <name evidence="10" type="ordered locus">Caci_5332</name>
</gene>
<dbReference type="AlphaFoldDB" id="C7Q824"/>